<geneLocation type="plasmid" evidence="1 2">
    <name>unnamed1</name>
</geneLocation>
<proteinExistence type="predicted"/>
<gene>
    <name evidence="1" type="ORF">MJO58_27560</name>
</gene>
<dbReference type="EMBL" id="CP092424">
    <property type="protein sequence ID" value="ULP45508.1"/>
    <property type="molecule type" value="Genomic_DNA"/>
</dbReference>
<protein>
    <submittedName>
        <fullName evidence="1">Uncharacterized protein</fullName>
    </submittedName>
</protein>
<name>A0ABY3V7M4_MYCLN</name>
<organism evidence="1 2">
    <name type="scientific">Mycobacterium lentiflavum</name>
    <dbReference type="NCBI Taxonomy" id="141349"/>
    <lineage>
        <taxon>Bacteria</taxon>
        <taxon>Bacillati</taxon>
        <taxon>Actinomycetota</taxon>
        <taxon>Actinomycetes</taxon>
        <taxon>Mycobacteriales</taxon>
        <taxon>Mycobacteriaceae</taxon>
        <taxon>Mycobacterium</taxon>
        <taxon>Mycobacterium simiae complex</taxon>
    </lineage>
</organism>
<keyword evidence="2" id="KW-1185">Reference proteome</keyword>
<dbReference type="RefSeq" id="WP_175364747.1">
    <property type="nucleotide sequence ID" value="NZ_CP092424.2"/>
</dbReference>
<accession>A0ABY3V7M4</accession>
<keyword evidence="1" id="KW-0614">Plasmid</keyword>
<reference evidence="1" key="1">
    <citation type="submission" date="2022-08" db="EMBL/GenBank/DDBJ databases">
        <title>Complete genome sequence of 14 non-tuberculosis mycobacteria type-strains.</title>
        <authorList>
            <person name="Igarashi Y."/>
            <person name="Osugi A."/>
            <person name="Mitarai S."/>
        </authorList>
    </citation>
    <scope>NUCLEOTIDE SEQUENCE</scope>
    <source>
        <strain evidence="1">ATCC 51985</strain>
    </source>
</reference>
<evidence type="ECO:0000313" key="2">
    <source>
        <dbReference type="Proteomes" id="UP001055171"/>
    </source>
</evidence>
<sequence>MTTNPAAPVVGDIRRHPPTIGVDACAFDTWDAVTPLISWPAWVVDPDATAGAALVI</sequence>
<dbReference type="Proteomes" id="UP001055171">
    <property type="component" value="Plasmid unnamed1"/>
</dbReference>
<evidence type="ECO:0000313" key="1">
    <source>
        <dbReference type="EMBL" id="ULP45508.1"/>
    </source>
</evidence>